<comment type="subunit">
    <text evidence="1">Heterodimer of an alpha and a beta chain.</text>
</comment>
<dbReference type="NCBIfam" id="TIGR00641">
    <property type="entry name" value="acid_CoA_mut_N"/>
    <property type="match status" value="1"/>
</dbReference>
<name>A0A345XM63_9ACTN</name>
<dbReference type="SUPFAM" id="SSF51703">
    <property type="entry name" value="Cobalamin (vitamin B12)-dependent enzymes"/>
    <property type="match status" value="1"/>
</dbReference>
<dbReference type="InterPro" id="IPR016176">
    <property type="entry name" value="Cbl-dep_enz_cat"/>
</dbReference>
<keyword evidence="6" id="KW-1185">Reference proteome</keyword>
<dbReference type="InterPro" id="IPR006099">
    <property type="entry name" value="MeMalonylCoA_mutase_a/b_cat"/>
</dbReference>
<dbReference type="Gene3D" id="3.20.20.240">
    <property type="entry name" value="Methylmalonyl-CoA mutase"/>
    <property type="match status" value="1"/>
</dbReference>
<dbReference type="EMBL" id="CP031320">
    <property type="protein sequence ID" value="AXK32729.1"/>
    <property type="molecule type" value="Genomic_DNA"/>
</dbReference>
<evidence type="ECO:0000256" key="3">
    <source>
        <dbReference type="SAM" id="MobiDB-lite"/>
    </source>
</evidence>
<proteinExistence type="predicted"/>
<dbReference type="KEGG" id="sarm:DVA86_08800"/>
<evidence type="ECO:0000256" key="1">
    <source>
        <dbReference type="ARBA" id="ARBA00011870"/>
    </source>
</evidence>
<feature type="domain" description="Methylmalonyl-CoA mutase alpha/beta chain catalytic" evidence="4">
    <location>
        <begin position="59"/>
        <end position="570"/>
    </location>
</feature>
<organism evidence="5 6">
    <name type="scientific">Streptomyces armeniacus</name>
    <dbReference type="NCBI Taxonomy" id="83291"/>
    <lineage>
        <taxon>Bacteria</taxon>
        <taxon>Bacillati</taxon>
        <taxon>Actinomycetota</taxon>
        <taxon>Actinomycetes</taxon>
        <taxon>Kitasatosporales</taxon>
        <taxon>Streptomycetaceae</taxon>
        <taxon>Streptomyces</taxon>
    </lineage>
</organism>
<dbReference type="AlphaFoldDB" id="A0A345XM63"/>
<dbReference type="GO" id="GO:0031419">
    <property type="term" value="F:cobalamin binding"/>
    <property type="evidence" value="ECO:0007669"/>
    <property type="project" value="UniProtKB-KW"/>
</dbReference>
<dbReference type="GO" id="GO:0004494">
    <property type="term" value="F:methylmalonyl-CoA mutase activity"/>
    <property type="evidence" value="ECO:0007669"/>
    <property type="project" value="UniProtKB-EC"/>
</dbReference>
<keyword evidence="2" id="KW-0413">Isomerase</keyword>
<dbReference type="PANTHER" id="PTHR48101">
    <property type="entry name" value="METHYLMALONYL-COA MUTASE, MITOCHONDRIAL-RELATED"/>
    <property type="match status" value="1"/>
</dbReference>
<dbReference type="Pfam" id="PF01642">
    <property type="entry name" value="MM_CoA_mutase"/>
    <property type="match status" value="1"/>
</dbReference>
<evidence type="ECO:0000256" key="2">
    <source>
        <dbReference type="ARBA" id="ARBA00023235"/>
    </source>
</evidence>
<evidence type="ECO:0000313" key="6">
    <source>
        <dbReference type="Proteomes" id="UP000254425"/>
    </source>
</evidence>
<evidence type="ECO:0000259" key="4">
    <source>
        <dbReference type="Pfam" id="PF01642"/>
    </source>
</evidence>
<feature type="region of interest" description="Disordered" evidence="3">
    <location>
        <begin position="1"/>
        <end position="20"/>
    </location>
</feature>
<dbReference type="PANTHER" id="PTHR48101:SF1">
    <property type="entry name" value="METHYLMALONYL-COA MUTASE, LARGE SUBUNIT"/>
    <property type="match status" value="1"/>
</dbReference>
<dbReference type="CDD" id="cd03680">
    <property type="entry name" value="MM_CoA_mutase_ICM_like"/>
    <property type="match status" value="1"/>
</dbReference>
<protein>
    <submittedName>
        <fullName evidence="5">Methylmalonyl-CoA mutase</fullName>
    </submittedName>
</protein>
<dbReference type="InterPro" id="IPR006098">
    <property type="entry name" value="MMCoA_mutase_a_cat"/>
</dbReference>
<sequence length="578" mass="63946">MADDNSASPHQDAHQDGTRLATDALVRAVTGELADWERRELAAFTARRPESKERYVSGSGLPVKRVYTPADLPADWSDIGLPGRYPYTRGPYPTMYRGRTWTMRQIAGFGQAEETNERFRYLIGQGQTGLSVDFDMPTLMGLDSDDPMSLGEVGREGVAVDVLPDMEALFDGIDLEDISVSMTINPSAWILLAMYVAVAEQRGYDLDKLSGTIQNDILKEYVAQKEWIFPVRPSMRIVRDTIVYCSQHMARYNPVNISGYHISEAGANAQQEIAFTMAITKAYVADVVAAGVDVDDFASRLSFFFVSQADLFEEVAKFRAVRRYYARMMREDFGARNPQSMRLRFHAQTAAATLTKPQPMNNIIRTALQALSAVLGGAQSLHTNGLDEAYTIPSEQAMKIALRTQQILADETGVTSVIDPLGGSYYLENLTGELERGIGEYLARIEEMGGVEAAIEQGFFQREISDTAYDFARRKASGDRPVIGVNKYVDGGEAEKIETHQLDPASEARQIARLKRVRADRDPERAEAALRRLLAVARDDGANLMPATIEAVKAHLSMGEITGALRGVFGTYTETPVF</sequence>
<reference evidence="5 6" key="1">
    <citation type="submission" date="2018-07" db="EMBL/GenBank/DDBJ databases">
        <title>Draft genome of the type strain Streptomyces armeniacus ATCC 15676.</title>
        <authorList>
            <person name="Labana P."/>
            <person name="Gosse J.T."/>
            <person name="Boddy C.N."/>
        </authorList>
    </citation>
    <scope>NUCLEOTIDE SEQUENCE [LARGE SCALE GENOMIC DNA]</scope>
    <source>
        <strain evidence="5 6">ATCC 15676</strain>
    </source>
</reference>
<gene>
    <name evidence="5" type="ORF">DVA86_08800</name>
</gene>
<evidence type="ECO:0000313" key="5">
    <source>
        <dbReference type="EMBL" id="AXK32729.1"/>
    </source>
</evidence>
<dbReference type="Proteomes" id="UP000254425">
    <property type="component" value="Chromosome"/>
</dbReference>
<accession>A0A345XM63</accession>